<dbReference type="InterPro" id="IPR049326">
    <property type="entry name" value="Rhodopsin_dom_fungi"/>
</dbReference>
<keyword evidence="4 7" id="KW-0472">Membrane</keyword>
<reference evidence="9" key="1">
    <citation type="submission" date="2020-01" db="EMBL/GenBank/DDBJ databases">
        <authorList>
            <consortium name="DOE Joint Genome Institute"/>
            <person name="Haridas S."/>
            <person name="Albert R."/>
            <person name="Binder M."/>
            <person name="Bloem J."/>
            <person name="Labutti K."/>
            <person name="Salamov A."/>
            <person name="Andreopoulos B."/>
            <person name="Baker S.E."/>
            <person name="Barry K."/>
            <person name="Bills G."/>
            <person name="Bluhm B.H."/>
            <person name="Cannon C."/>
            <person name="Castanera R."/>
            <person name="Culley D.E."/>
            <person name="Daum C."/>
            <person name="Ezra D."/>
            <person name="Gonzalez J.B."/>
            <person name="Henrissat B."/>
            <person name="Kuo A."/>
            <person name="Liang C."/>
            <person name="Lipzen A."/>
            <person name="Lutzoni F."/>
            <person name="Magnuson J."/>
            <person name="Mondo S."/>
            <person name="Nolan M."/>
            <person name="Ohm R."/>
            <person name="Pangilinan J."/>
            <person name="Park H.-J."/>
            <person name="Ramirez L."/>
            <person name="Alfaro M."/>
            <person name="Sun H."/>
            <person name="Tritt A."/>
            <person name="Yoshinaga Y."/>
            <person name="Zwiers L.-H."/>
            <person name="Turgeon B.G."/>
            <person name="Goodwin S.B."/>
            <person name="Spatafora J.W."/>
            <person name="Crous P.W."/>
            <person name="Grigoriev I.V."/>
        </authorList>
    </citation>
    <scope>NUCLEOTIDE SEQUENCE</scope>
    <source>
        <strain evidence="9">IPT5</strain>
    </source>
</reference>
<feature type="transmembrane region" description="Helical" evidence="7">
    <location>
        <begin position="6"/>
        <end position="30"/>
    </location>
</feature>
<dbReference type="EMBL" id="MU006306">
    <property type="protein sequence ID" value="KAF2850439.1"/>
    <property type="molecule type" value="Genomic_DNA"/>
</dbReference>
<feature type="transmembrane region" description="Helical" evidence="7">
    <location>
        <begin position="214"/>
        <end position="239"/>
    </location>
</feature>
<dbReference type="PANTHER" id="PTHR33048">
    <property type="entry name" value="PTH11-LIKE INTEGRAL MEMBRANE PROTEIN (AFU_ORTHOLOGUE AFUA_5G11245)"/>
    <property type="match status" value="1"/>
</dbReference>
<sequence length="391" mass="44487">MVDNRQPEVLAIVCVFTVVSFIFVVSRIWSRCIGRNFGWDDYLIIAAMIILIGDTVGTWVYILLSGTGFHVYDLPKRSIHEQLVALRWNFSVQMMYHPLMGAIRASIIMFLFRMKDNRRRIRYSLHTVFWLNIMYFIGTSLVNMFQCTPTRYVWSKPEMDKLDADGNIVPGGKCIDSRTFILTSCALSIFMDLIIIPIPSIMVWNLQMSRRTKVLVVAVMSLGWIATGVSVGRFIVYYYRFAPDMKDRTWNIGIAISIAEPAVHIMTACAPATKCLFRSLFPYWGTQRSTGYYEDRTPIPQTWPSKTGNRVRISGGLSNFRFSLNEGPPEPPMIGPEEVARSSQGDSKHQSEFDMRPLESVDSRDLTEEIGGAPRTAPLEPIPKHCLGQAR</sequence>
<comment type="similarity">
    <text evidence="5">Belongs to the SAT4 family.</text>
</comment>
<comment type="subcellular location">
    <subcellularLocation>
        <location evidence="1">Membrane</location>
        <topology evidence="1">Multi-pass membrane protein</topology>
    </subcellularLocation>
</comment>
<dbReference type="Proteomes" id="UP000799423">
    <property type="component" value="Unassembled WGS sequence"/>
</dbReference>
<dbReference type="InterPro" id="IPR052337">
    <property type="entry name" value="SAT4-like"/>
</dbReference>
<accession>A0A6A7B7T9</accession>
<evidence type="ECO:0000256" key="6">
    <source>
        <dbReference type="SAM" id="MobiDB-lite"/>
    </source>
</evidence>
<keyword evidence="3 7" id="KW-1133">Transmembrane helix</keyword>
<dbReference type="Pfam" id="PF20684">
    <property type="entry name" value="Fung_rhodopsin"/>
    <property type="match status" value="1"/>
</dbReference>
<evidence type="ECO:0000313" key="10">
    <source>
        <dbReference type="Proteomes" id="UP000799423"/>
    </source>
</evidence>
<dbReference type="GO" id="GO:0016020">
    <property type="term" value="C:membrane"/>
    <property type="evidence" value="ECO:0007669"/>
    <property type="project" value="UniProtKB-SubCell"/>
</dbReference>
<organism evidence="9 10">
    <name type="scientific">Plenodomus tracheiphilus IPT5</name>
    <dbReference type="NCBI Taxonomy" id="1408161"/>
    <lineage>
        <taxon>Eukaryota</taxon>
        <taxon>Fungi</taxon>
        <taxon>Dikarya</taxon>
        <taxon>Ascomycota</taxon>
        <taxon>Pezizomycotina</taxon>
        <taxon>Dothideomycetes</taxon>
        <taxon>Pleosporomycetidae</taxon>
        <taxon>Pleosporales</taxon>
        <taxon>Pleosporineae</taxon>
        <taxon>Leptosphaeriaceae</taxon>
        <taxon>Plenodomus</taxon>
    </lineage>
</organism>
<evidence type="ECO:0000256" key="4">
    <source>
        <dbReference type="ARBA" id="ARBA00023136"/>
    </source>
</evidence>
<feature type="transmembrane region" description="Helical" evidence="7">
    <location>
        <begin position="94"/>
        <end position="112"/>
    </location>
</feature>
<feature type="compositionally biased region" description="Basic and acidic residues" evidence="6">
    <location>
        <begin position="346"/>
        <end position="367"/>
    </location>
</feature>
<feature type="region of interest" description="Disordered" evidence="6">
    <location>
        <begin position="324"/>
        <end position="391"/>
    </location>
</feature>
<name>A0A6A7B7T9_9PLEO</name>
<evidence type="ECO:0000256" key="2">
    <source>
        <dbReference type="ARBA" id="ARBA00022692"/>
    </source>
</evidence>
<feature type="transmembrane region" description="Helical" evidence="7">
    <location>
        <begin position="42"/>
        <end position="64"/>
    </location>
</feature>
<proteinExistence type="inferred from homology"/>
<evidence type="ECO:0000256" key="3">
    <source>
        <dbReference type="ARBA" id="ARBA00022989"/>
    </source>
</evidence>
<feature type="domain" description="Rhodopsin" evidence="8">
    <location>
        <begin position="27"/>
        <end position="278"/>
    </location>
</feature>
<protein>
    <recommendedName>
        <fullName evidence="8">Rhodopsin domain-containing protein</fullName>
    </recommendedName>
</protein>
<keyword evidence="2 7" id="KW-0812">Transmembrane</keyword>
<evidence type="ECO:0000256" key="5">
    <source>
        <dbReference type="ARBA" id="ARBA00038359"/>
    </source>
</evidence>
<feature type="transmembrane region" description="Helical" evidence="7">
    <location>
        <begin position="124"/>
        <end position="145"/>
    </location>
</feature>
<dbReference type="AlphaFoldDB" id="A0A6A7B7T9"/>
<dbReference type="OrthoDB" id="5283415at2759"/>
<keyword evidence="10" id="KW-1185">Reference proteome</keyword>
<feature type="transmembrane region" description="Helical" evidence="7">
    <location>
        <begin position="180"/>
        <end position="202"/>
    </location>
</feature>
<evidence type="ECO:0000256" key="1">
    <source>
        <dbReference type="ARBA" id="ARBA00004141"/>
    </source>
</evidence>
<dbReference type="PANTHER" id="PTHR33048:SF160">
    <property type="entry name" value="SAT4 FAMILY MEMBRANE PROTEIN"/>
    <property type="match status" value="1"/>
</dbReference>
<evidence type="ECO:0000259" key="8">
    <source>
        <dbReference type="Pfam" id="PF20684"/>
    </source>
</evidence>
<evidence type="ECO:0000256" key="7">
    <source>
        <dbReference type="SAM" id="Phobius"/>
    </source>
</evidence>
<gene>
    <name evidence="9" type="ORF">T440DRAFT_87900</name>
</gene>
<evidence type="ECO:0000313" key="9">
    <source>
        <dbReference type="EMBL" id="KAF2850439.1"/>
    </source>
</evidence>